<keyword evidence="2" id="KW-1185">Reference proteome</keyword>
<dbReference type="EMBL" id="CM047747">
    <property type="protein sequence ID" value="KAJ0018079.1"/>
    <property type="molecule type" value="Genomic_DNA"/>
</dbReference>
<accession>A0ACC0XI84</accession>
<organism evidence="1 2">
    <name type="scientific">Pistacia integerrima</name>
    <dbReference type="NCBI Taxonomy" id="434235"/>
    <lineage>
        <taxon>Eukaryota</taxon>
        <taxon>Viridiplantae</taxon>
        <taxon>Streptophyta</taxon>
        <taxon>Embryophyta</taxon>
        <taxon>Tracheophyta</taxon>
        <taxon>Spermatophyta</taxon>
        <taxon>Magnoliopsida</taxon>
        <taxon>eudicotyledons</taxon>
        <taxon>Gunneridae</taxon>
        <taxon>Pentapetalae</taxon>
        <taxon>rosids</taxon>
        <taxon>malvids</taxon>
        <taxon>Sapindales</taxon>
        <taxon>Anacardiaceae</taxon>
        <taxon>Pistacia</taxon>
    </lineage>
</organism>
<proteinExistence type="predicted"/>
<dbReference type="Proteomes" id="UP001163603">
    <property type="component" value="Chromosome 12"/>
</dbReference>
<sequence length="106" mass="11617">MRYGISARKLGVHCSGGEGEYSLPLHGAEASNLCAHNDCTLFSCSICSIFKAFFNSDVKLVLSFKFKGSTKSVMQWGSSFVCCSSRLFLFATWTSKTTTKKYGCVL</sequence>
<evidence type="ECO:0000313" key="1">
    <source>
        <dbReference type="EMBL" id="KAJ0018079.1"/>
    </source>
</evidence>
<comment type="caution">
    <text evidence="1">The sequence shown here is derived from an EMBL/GenBank/DDBJ whole genome shotgun (WGS) entry which is preliminary data.</text>
</comment>
<name>A0ACC0XI84_9ROSI</name>
<protein>
    <submittedName>
        <fullName evidence="1">Uncharacterized protein</fullName>
    </submittedName>
</protein>
<evidence type="ECO:0000313" key="2">
    <source>
        <dbReference type="Proteomes" id="UP001163603"/>
    </source>
</evidence>
<reference evidence="2" key="1">
    <citation type="journal article" date="2023" name="G3 (Bethesda)">
        <title>Genome assembly and association tests identify interacting loci associated with vigor, precocity, and sex in interspecific pistachio rootstocks.</title>
        <authorList>
            <person name="Palmer W."/>
            <person name="Jacygrad E."/>
            <person name="Sagayaradj S."/>
            <person name="Cavanaugh K."/>
            <person name="Han R."/>
            <person name="Bertier L."/>
            <person name="Beede B."/>
            <person name="Kafkas S."/>
            <person name="Golino D."/>
            <person name="Preece J."/>
            <person name="Michelmore R."/>
        </authorList>
    </citation>
    <scope>NUCLEOTIDE SEQUENCE [LARGE SCALE GENOMIC DNA]</scope>
</reference>
<gene>
    <name evidence="1" type="ORF">Pint_11134</name>
</gene>